<evidence type="ECO:0000259" key="2">
    <source>
        <dbReference type="PROSITE" id="PS51146"/>
    </source>
</evidence>
<dbReference type="Gene3D" id="3.40.50.300">
    <property type="entry name" value="P-loop containing nucleotide triphosphate hydrolases"/>
    <property type="match status" value="2"/>
</dbReference>
<gene>
    <name evidence="3" type="primary">kaiC</name>
    <name evidence="3" type="ORF">CA12_12230</name>
</gene>
<feature type="region of interest" description="Disordered" evidence="1">
    <location>
        <begin position="1"/>
        <end position="32"/>
    </location>
</feature>
<dbReference type="InterPro" id="IPR010624">
    <property type="entry name" value="KaiC_dom"/>
</dbReference>
<dbReference type="InterPro" id="IPR051347">
    <property type="entry name" value="Circadian_clock_KaiC-rel"/>
</dbReference>
<dbReference type="AlphaFoldDB" id="A0A517P713"/>
<dbReference type="RefSeq" id="WP_145357970.1">
    <property type="nucleotide sequence ID" value="NZ_CP036265.1"/>
</dbReference>
<dbReference type="InterPro" id="IPR003593">
    <property type="entry name" value="AAA+_ATPase"/>
</dbReference>
<evidence type="ECO:0000256" key="1">
    <source>
        <dbReference type="SAM" id="MobiDB-lite"/>
    </source>
</evidence>
<dbReference type="OrthoDB" id="9783783at2"/>
<dbReference type="EC" id="2.7.11.1" evidence="3"/>
<dbReference type="GO" id="GO:0004674">
    <property type="term" value="F:protein serine/threonine kinase activity"/>
    <property type="evidence" value="ECO:0007669"/>
    <property type="project" value="UniProtKB-EC"/>
</dbReference>
<evidence type="ECO:0000313" key="3">
    <source>
        <dbReference type="EMBL" id="QDT15142.1"/>
    </source>
</evidence>
<evidence type="ECO:0000313" key="4">
    <source>
        <dbReference type="Proteomes" id="UP000318741"/>
    </source>
</evidence>
<dbReference type="NCBIfam" id="NF006799">
    <property type="entry name" value="PRK09302.1"/>
    <property type="match status" value="1"/>
</dbReference>
<proteinExistence type="predicted"/>
<dbReference type="SUPFAM" id="SSF52540">
    <property type="entry name" value="P-loop containing nucleoside triphosphate hydrolases"/>
    <property type="match status" value="2"/>
</dbReference>
<keyword evidence="4" id="KW-1185">Reference proteome</keyword>
<organism evidence="3 4">
    <name type="scientific">Alienimonas californiensis</name>
    <dbReference type="NCBI Taxonomy" id="2527989"/>
    <lineage>
        <taxon>Bacteria</taxon>
        <taxon>Pseudomonadati</taxon>
        <taxon>Planctomycetota</taxon>
        <taxon>Planctomycetia</taxon>
        <taxon>Planctomycetales</taxon>
        <taxon>Planctomycetaceae</taxon>
        <taxon>Alienimonas</taxon>
    </lineage>
</organism>
<dbReference type="PANTHER" id="PTHR42926:SF1">
    <property type="entry name" value="CIRCADIAN CLOCK OSCILLATOR PROTEIN KAIC 1"/>
    <property type="match status" value="1"/>
</dbReference>
<sequence>MSHALPSDARPAGEDASAAQDAAGRDEDAGRHAGLPRLATGLEGLDHVLMGGLPRGRTTMVLGSSGSGKTLLVSQFLWNAVRRGEPAVLVTFEEQAQELIRNVGTLGWDLGAAAEAGTLQLVDASPDPHAQTPIGDYDLSGIILQVQAAVQQCGAKLVALDSLGGLFTQFEDHGALRREIVRLRDLLREMGCTTVITAERLHEDGPVSRHGIEDFVADCVLILRQTLSNERLRRTVQVHKLRGDRHRHGEYPFIIAAGGEAAPPGGLHNGIVVLPMSTERLSQGSVADRTPFGNAGLDRMTGGGLFQDSVVLISGPTGGGKTLLASTFAAHGCRTGDRSLFLSFEESRAQLVRHAANWSHDFAHWEEQGLLKIRCEYPENRGLEGHLYEIQRQIELFEPQRLVVDSVSALARIGTPRAFREFLIALSSHLKRKRVCGLLTVTSSHIVSRSEKVGVHISTLTDAIILLRYLEQDNEIGRSVSVVKMRGSQHDKHVRQFTIDDAGAHVGEPVHETSAVIGNILP</sequence>
<keyword evidence="3" id="KW-0418">Kinase</keyword>
<dbReference type="PROSITE" id="PS51146">
    <property type="entry name" value="KAIC"/>
    <property type="match status" value="2"/>
</dbReference>
<feature type="domain" description="KaiC" evidence="2">
    <location>
        <begin position="36"/>
        <end position="287"/>
    </location>
</feature>
<dbReference type="PRINTS" id="PR01874">
    <property type="entry name" value="DNAREPAIRADA"/>
</dbReference>
<feature type="domain" description="KaiC" evidence="2">
    <location>
        <begin position="288"/>
        <end position="522"/>
    </location>
</feature>
<dbReference type="PANTHER" id="PTHR42926">
    <property type="match status" value="1"/>
</dbReference>
<dbReference type="KEGG" id="acaf:CA12_12230"/>
<protein>
    <submittedName>
        <fullName evidence="3">Circadian clock protein kinase KaiC</fullName>
        <ecNumber evidence="3">2.7.11.1</ecNumber>
    </submittedName>
</protein>
<dbReference type="Proteomes" id="UP000318741">
    <property type="component" value="Chromosome"/>
</dbReference>
<dbReference type="InterPro" id="IPR027417">
    <property type="entry name" value="P-loop_NTPase"/>
</dbReference>
<dbReference type="EMBL" id="CP036265">
    <property type="protein sequence ID" value="QDT15142.1"/>
    <property type="molecule type" value="Genomic_DNA"/>
</dbReference>
<dbReference type="Pfam" id="PF06745">
    <property type="entry name" value="ATPase"/>
    <property type="match status" value="2"/>
</dbReference>
<dbReference type="GO" id="GO:0005524">
    <property type="term" value="F:ATP binding"/>
    <property type="evidence" value="ECO:0007669"/>
    <property type="project" value="InterPro"/>
</dbReference>
<keyword evidence="3" id="KW-0808">Transferase</keyword>
<dbReference type="SMART" id="SM00382">
    <property type="entry name" value="AAA"/>
    <property type="match status" value="2"/>
</dbReference>
<accession>A0A517P713</accession>
<name>A0A517P713_9PLAN</name>
<reference evidence="3 4" key="1">
    <citation type="submission" date="2019-02" db="EMBL/GenBank/DDBJ databases">
        <title>Deep-cultivation of Planctomycetes and their phenomic and genomic characterization uncovers novel biology.</title>
        <authorList>
            <person name="Wiegand S."/>
            <person name="Jogler M."/>
            <person name="Boedeker C."/>
            <person name="Pinto D."/>
            <person name="Vollmers J."/>
            <person name="Rivas-Marin E."/>
            <person name="Kohn T."/>
            <person name="Peeters S.H."/>
            <person name="Heuer A."/>
            <person name="Rast P."/>
            <person name="Oberbeckmann S."/>
            <person name="Bunk B."/>
            <person name="Jeske O."/>
            <person name="Meyerdierks A."/>
            <person name="Storesund J.E."/>
            <person name="Kallscheuer N."/>
            <person name="Luecker S."/>
            <person name="Lage O.M."/>
            <person name="Pohl T."/>
            <person name="Merkel B.J."/>
            <person name="Hornburger P."/>
            <person name="Mueller R.-W."/>
            <person name="Bruemmer F."/>
            <person name="Labrenz M."/>
            <person name="Spormann A.M."/>
            <person name="Op den Camp H."/>
            <person name="Overmann J."/>
            <person name="Amann R."/>
            <person name="Jetten M.S.M."/>
            <person name="Mascher T."/>
            <person name="Medema M.H."/>
            <person name="Devos D.P."/>
            <person name="Kaster A.-K."/>
            <person name="Ovreas L."/>
            <person name="Rohde M."/>
            <person name="Galperin M.Y."/>
            <person name="Jogler C."/>
        </authorList>
    </citation>
    <scope>NUCLEOTIDE SEQUENCE [LARGE SCALE GENOMIC DNA]</scope>
    <source>
        <strain evidence="3 4">CA12</strain>
    </source>
</reference>
<dbReference type="InterPro" id="IPR014774">
    <property type="entry name" value="KaiC-like_dom"/>
</dbReference>